<keyword evidence="2" id="KW-1133">Transmembrane helix</keyword>
<accession>A0A951PG58</accession>
<feature type="transmembrane region" description="Helical" evidence="2">
    <location>
        <begin position="1137"/>
        <end position="1158"/>
    </location>
</feature>
<comment type="caution">
    <text evidence="3">The sequence shown here is derived from an EMBL/GenBank/DDBJ whole genome shotgun (WGS) entry which is preliminary data.</text>
</comment>
<feature type="transmembrane region" description="Helical" evidence="2">
    <location>
        <begin position="791"/>
        <end position="810"/>
    </location>
</feature>
<feature type="transmembrane region" description="Helical" evidence="2">
    <location>
        <begin position="631"/>
        <end position="650"/>
    </location>
</feature>
<sequence>MTNAKQVGLIRLSAAQLQRPELLAGLETWLKMGLLSPAQVQQFCQQNLVCALAEQPLPLAISSRSSDFADAGSVPDPPNSAPLPQPSAKPSWTARMLQAFMAEIGVIWLLCLGVFMVVVSSGVLAASQWQSFSPIGQYLILFTYTLAFGGAAAWANRRPSLRLTARMLQIATLLIVPVNFWMMDRLNWQQGIGWLVNLLAAVILSIITRFLLPQLETRYRLPLINTLGLSWLHWGWAIAGMPLLAVYLGTVGTAALTYRQTELRRSENSEHPEESPLAVSMVVIGLATLLLMGRAVLAAQVPVSDLGLAFGICGWLFCWLTRRSWFQLTRLWTNLGVALLLLGWGVSVAVNPPWQAVAISGLGLWLLGDGLLNRQSDQPSAPHRRLDAPAIALLLLGLQTYGLCWRLLPDWRLELLDAAAQSFGTTGMPLVLLGLAGFPYLWLMLGWAYWQRRNVQHSQRLVQITEKMALGLGGLLIWVGLANPLVRSWVCLLAAGTLILRLRGRGGAASWIYLCHLLILAAGFSQIEAAFPDLSALAWAKILLGVMGIEFGLSLGTNRWRQTCWHLGLSLAGLSYVLLLSQANLGAAASNQNLIWLVTPALLTVLSRLRHPHPRQAAGFSTVGLIAQLPLLNPVSGWMITCAVAVILMLENMLRLRSWAGALLTVGFGLGFAAAVLDYYFANLGFGWVMLLLTATLWLLWLLQAGLLQAGLLQDGQGELSALYATAAHRWAVGLTAVSLLGLSFYSLTRGLSLVSVEQLAPGTGLRLVVSSLLLVSVMAYRVWRRGGETAFLGLGWAAELLLGLLVDWQNSSTETLALLTLALGLATQLAGDFWVHRTGQAYRKTWHWIPLAYAGLGLGLAHFHLLSSESGLTATTGLYTLAAALIGLGVGRRISKSLTVAALLLASVAAYELLVYQLMQATGGETGDGVTLLAGLAALLAVAQWLSQRWLLPYLRLSEAGLRSVRHLHWGLGSAMMPLALLLGVSDGGYWLWLGVGAALSGYALLQGRQVESSDLWVYLGISQAVGLVWVALYRWIPDTDWLIAGAGSLMAVAAVLLYFLPWRNWGWNLRPWRNMALLLPAIAVMLTSSQIALQSLLIVAAFYGWTAKAERQPRLSYLGLLLLDWALFRYLNQQGWLTLTWASMALAGSLLYVAQVDPTLQNDRQQRHWLRSFAVGMLSLTLIYQAELETGAAAVWISLLTLAGAMGLIGLGLGLRVRAFLYVGTATFVIRILRLLWLFIDSYSLLLWAVGIVIGLMFIWIAATFEARRSQVSALVQYWLSEFERWE</sequence>
<keyword evidence="2" id="KW-0812">Transmembrane</keyword>
<feature type="transmembrane region" description="Helical" evidence="2">
    <location>
        <begin position="1248"/>
        <end position="1267"/>
    </location>
</feature>
<feature type="transmembrane region" description="Helical" evidence="2">
    <location>
        <begin position="428"/>
        <end position="450"/>
    </location>
</feature>
<evidence type="ECO:0000256" key="2">
    <source>
        <dbReference type="SAM" id="Phobius"/>
    </source>
</evidence>
<evidence type="ECO:0000256" key="1">
    <source>
        <dbReference type="SAM" id="MobiDB-lite"/>
    </source>
</evidence>
<organism evidence="3 4">
    <name type="scientific">Pegethrix bostrychoides GSE-TBD4-15B</name>
    <dbReference type="NCBI Taxonomy" id="2839662"/>
    <lineage>
        <taxon>Bacteria</taxon>
        <taxon>Bacillati</taxon>
        <taxon>Cyanobacteriota</taxon>
        <taxon>Cyanophyceae</taxon>
        <taxon>Oculatellales</taxon>
        <taxon>Oculatellaceae</taxon>
        <taxon>Pegethrix</taxon>
    </lineage>
</organism>
<feature type="transmembrane region" description="Helical" evidence="2">
    <location>
        <begin position="873"/>
        <end position="892"/>
    </location>
</feature>
<feature type="transmembrane region" description="Helical" evidence="2">
    <location>
        <begin position="1222"/>
        <end position="1242"/>
    </location>
</feature>
<reference evidence="3" key="1">
    <citation type="submission" date="2021-05" db="EMBL/GenBank/DDBJ databases">
        <authorList>
            <person name="Pietrasiak N."/>
            <person name="Ward R."/>
            <person name="Stajich J.E."/>
            <person name="Kurbessoian T."/>
        </authorList>
    </citation>
    <scope>NUCLEOTIDE SEQUENCE</scope>
    <source>
        <strain evidence="3">GSE-TBD4-15B</strain>
    </source>
</reference>
<dbReference type="EMBL" id="JAHHHV010000089">
    <property type="protein sequence ID" value="MBW4468455.1"/>
    <property type="molecule type" value="Genomic_DNA"/>
</dbReference>
<feature type="transmembrane region" description="Helical" evidence="2">
    <location>
        <begin position="969"/>
        <end position="985"/>
    </location>
</feature>
<evidence type="ECO:0000313" key="4">
    <source>
        <dbReference type="Proteomes" id="UP000707356"/>
    </source>
</evidence>
<feature type="transmembrane region" description="Helical" evidence="2">
    <location>
        <begin position="688"/>
        <end position="710"/>
    </location>
</feature>
<feature type="transmembrane region" description="Helical" evidence="2">
    <location>
        <begin position="356"/>
        <end position="374"/>
    </location>
</feature>
<feature type="transmembrane region" description="Helical" evidence="2">
    <location>
        <begin position="1194"/>
        <end position="1215"/>
    </location>
</feature>
<feature type="transmembrane region" description="Helical" evidence="2">
    <location>
        <begin position="899"/>
        <end position="919"/>
    </location>
</feature>
<feature type="transmembrane region" description="Helical" evidence="2">
    <location>
        <begin position="848"/>
        <end position="867"/>
    </location>
</feature>
<feature type="transmembrane region" description="Helical" evidence="2">
    <location>
        <begin position="1083"/>
        <end position="1107"/>
    </location>
</feature>
<keyword evidence="2" id="KW-0472">Membrane</keyword>
<evidence type="ECO:0008006" key="5">
    <source>
        <dbReference type="Google" id="ProtNLM"/>
    </source>
</evidence>
<gene>
    <name evidence="3" type="ORF">KME07_23760</name>
</gene>
<feature type="transmembrane region" description="Helical" evidence="2">
    <location>
        <begin position="567"/>
        <end position="587"/>
    </location>
</feature>
<feature type="transmembrane region" description="Helical" evidence="2">
    <location>
        <begin position="106"/>
        <end position="126"/>
    </location>
</feature>
<feature type="region of interest" description="Disordered" evidence="1">
    <location>
        <begin position="68"/>
        <end position="87"/>
    </location>
</feature>
<dbReference type="Proteomes" id="UP000707356">
    <property type="component" value="Unassembled WGS sequence"/>
</dbReference>
<feature type="transmembrane region" description="Helical" evidence="2">
    <location>
        <begin position="332"/>
        <end position="350"/>
    </location>
</feature>
<feature type="transmembrane region" description="Helical" evidence="2">
    <location>
        <begin position="232"/>
        <end position="256"/>
    </location>
</feature>
<feature type="transmembrane region" description="Helical" evidence="2">
    <location>
        <begin position="722"/>
        <end position="746"/>
    </location>
</feature>
<feature type="transmembrane region" description="Helical" evidence="2">
    <location>
        <begin position="536"/>
        <end position="555"/>
    </location>
</feature>
<feature type="compositionally biased region" description="Pro residues" evidence="1">
    <location>
        <begin position="75"/>
        <end position="87"/>
    </location>
</feature>
<feature type="transmembrane region" description="Helical" evidence="2">
    <location>
        <begin position="1170"/>
        <end position="1188"/>
    </location>
</feature>
<feature type="transmembrane region" description="Helical" evidence="2">
    <location>
        <begin position="277"/>
        <end position="297"/>
    </location>
</feature>
<reference evidence="3" key="2">
    <citation type="journal article" date="2022" name="Microbiol. Resour. Announc.">
        <title>Metagenome Sequencing to Explore Phylogenomics of Terrestrial Cyanobacteria.</title>
        <authorList>
            <person name="Ward R.D."/>
            <person name="Stajich J.E."/>
            <person name="Johansen J.R."/>
            <person name="Huntemann M."/>
            <person name="Clum A."/>
            <person name="Foster B."/>
            <person name="Foster B."/>
            <person name="Roux S."/>
            <person name="Palaniappan K."/>
            <person name="Varghese N."/>
            <person name="Mukherjee S."/>
            <person name="Reddy T.B.K."/>
            <person name="Daum C."/>
            <person name="Copeland A."/>
            <person name="Chen I.A."/>
            <person name="Ivanova N.N."/>
            <person name="Kyrpides N.C."/>
            <person name="Shapiro N."/>
            <person name="Eloe-Fadrosh E.A."/>
            <person name="Pietrasiak N."/>
        </authorList>
    </citation>
    <scope>NUCLEOTIDE SEQUENCE</scope>
    <source>
        <strain evidence="3">GSE-TBD4-15B</strain>
    </source>
</reference>
<feature type="transmembrane region" description="Helical" evidence="2">
    <location>
        <begin position="303"/>
        <end position="320"/>
    </location>
</feature>
<proteinExistence type="predicted"/>
<protein>
    <recommendedName>
        <fullName evidence="5">DUF2157 domain-containing protein</fullName>
    </recommendedName>
</protein>
<feature type="transmembrane region" description="Helical" evidence="2">
    <location>
        <begin position="991"/>
        <end position="1007"/>
    </location>
</feature>
<name>A0A951PG58_9CYAN</name>
<feature type="transmembrane region" description="Helical" evidence="2">
    <location>
        <begin position="662"/>
        <end position="682"/>
    </location>
</feature>
<evidence type="ECO:0000313" key="3">
    <source>
        <dbReference type="EMBL" id="MBW4468455.1"/>
    </source>
</evidence>
<feature type="transmembrane region" description="Helical" evidence="2">
    <location>
        <begin position="138"/>
        <end position="157"/>
    </location>
</feature>
<feature type="transmembrane region" description="Helical" evidence="2">
    <location>
        <begin position="766"/>
        <end position="784"/>
    </location>
</feature>
<feature type="transmembrane region" description="Helical" evidence="2">
    <location>
        <begin position="194"/>
        <end position="212"/>
    </location>
</feature>
<feature type="transmembrane region" description="Helical" evidence="2">
    <location>
        <begin position="816"/>
        <end position="836"/>
    </location>
</feature>
<feature type="transmembrane region" description="Helical" evidence="2">
    <location>
        <begin position="506"/>
        <end position="524"/>
    </location>
</feature>
<feature type="transmembrane region" description="Helical" evidence="2">
    <location>
        <begin position="931"/>
        <end position="948"/>
    </location>
</feature>
<feature type="transmembrane region" description="Helical" evidence="2">
    <location>
        <begin position="386"/>
        <end position="408"/>
    </location>
</feature>
<feature type="transmembrane region" description="Helical" evidence="2">
    <location>
        <begin position="1044"/>
        <end position="1062"/>
    </location>
</feature>
<feature type="transmembrane region" description="Helical" evidence="2">
    <location>
        <begin position="1019"/>
        <end position="1038"/>
    </location>
</feature>